<evidence type="ECO:0000256" key="12">
    <source>
        <dbReference type="ARBA" id="ARBA00023170"/>
    </source>
</evidence>
<evidence type="ECO:0000256" key="9">
    <source>
        <dbReference type="ARBA" id="ARBA00023065"/>
    </source>
</evidence>
<dbReference type="Pfam" id="PF00593">
    <property type="entry name" value="TonB_dep_Rec_b-barrel"/>
    <property type="match status" value="1"/>
</dbReference>
<keyword evidence="12 20" id="KW-0675">Receptor</keyword>
<keyword evidence="7" id="KW-0732">Signal</keyword>
<dbReference type="EMBL" id="JAZHRV010000001">
    <property type="protein sequence ID" value="MEH2556652.1"/>
    <property type="molecule type" value="Genomic_DNA"/>
</dbReference>
<proteinExistence type="inferred from homology"/>
<dbReference type="InterPro" id="IPR012910">
    <property type="entry name" value="Plug_dom"/>
</dbReference>
<feature type="domain" description="TonB-dependent receptor plug" evidence="19">
    <location>
        <begin position="184"/>
        <end position="282"/>
    </location>
</feature>
<dbReference type="PANTHER" id="PTHR32552">
    <property type="entry name" value="FERRICHROME IRON RECEPTOR-RELATED"/>
    <property type="match status" value="1"/>
</dbReference>
<keyword evidence="9" id="KW-0406">Ion transport</keyword>
<feature type="compositionally biased region" description="Low complexity" evidence="17">
    <location>
        <begin position="115"/>
        <end position="149"/>
    </location>
</feature>
<evidence type="ECO:0000256" key="6">
    <source>
        <dbReference type="ARBA" id="ARBA00022692"/>
    </source>
</evidence>
<evidence type="ECO:0000256" key="2">
    <source>
        <dbReference type="ARBA" id="ARBA00009810"/>
    </source>
</evidence>
<gene>
    <name evidence="20" type="ORF">V1286_004181</name>
</gene>
<keyword evidence="5" id="KW-0410">Iron transport</keyword>
<dbReference type="Pfam" id="PF07715">
    <property type="entry name" value="Plug"/>
    <property type="match status" value="1"/>
</dbReference>
<comment type="caution">
    <text evidence="20">The sequence shown here is derived from an EMBL/GenBank/DDBJ whole genome shotgun (WGS) entry which is preliminary data.</text>
</comment>
<dbReference type="InterPro" id="IPR010917">
    <property type="entry name" value="TonB_rcpt_CS"/>
</dbReference>
<keyword evidence="21" id="KW-1185">Reference proteome</keyword>
<evidence type="ECO:0000256" key="17">
    <source>
        <dbReference type="SAM" id="MobiDB-lite"/>
    </source>
</evidence>
<evidence type="ECO:0000256" key="4">
    <source>
        <dbReference type="ARBA" id="ARBA00022452"/>
    </source>
</evidence>
<evidence type="ECO:0000256" key="7">
    <source>
        <dbReference type="ARBA" id="ARBA00022729"/>
    </source>
</evidence>
<evidence type="ECO:0000259" key="19">
    <source>
        <dbReference type="Pfam" id="PF07715"/>
    </source>
</evidence>
<accession>A0ABU8BDM4</accession>
<evidence type="ECO:0000256" key="1">
    <source>
        <dbReference type="ARBA" id="ARBA00004571"/>
    </source>
</evidence>
<dbReference type="InterPro" id="IPR037066">
    <property type="entry name" value="Plug_dom_sf"/>
</dbReference>
<evidence type="ECO:0000259" key="18">
    <source>
        <dbReference type="Pfam" id="PF00593"/>
    </source>
</evidence>
<dbReference type="Proteomes" id="UP001364224">
    <property type="component" value="Unassembled WGS sequence"/>
</dbReference>
<dbReference type="PROSITE" id="PS01156">
    <property type="entry name" value="TONB_DEPENDENT_REC_2"/>
    <property type="match status" value="1"/>
</dbReference>
<sequence>MLNAVSTLELEQLETAALNLGNRLATLPGCHRRNPSCTHTIILDDFYSPIRLGKLERLRGELGESMTHAIATGNVVRVISLGAVSYLALSLDFASGQKAFAQSNLPPVTVDAPGQQRARPAAQRSQTSTSRVQRRVAAPAPRRVEPVPYVTPSTGTLGAPPAPYAGGQVATGGSLGLLGNRGVMNTPFNQTSYTAELIANQQARTVGDVLFNDPSVRMKTPAGNGIDGLYIRGFYHDSGDFLMNGLYGMAPFYASSANFLDRVEVLKGPGVLLTGMPPAGGIGGSINLVTKSAPDFDITQLTTRYISKSQVGALVDVARRYGEHKEWGIRFNGGGGGGRTAFDRQTDQIGNAVLNMDYRGERVRFSADLGYQAENLSPPLRFLTFTTSPPFATTIPVPALPKPGANYMPDWASWKPRDTFAMARGEVDLTESVTAYGALGYHKSEIDYIYPSPRITNANGNWTAAPFNGRDVYDNYAGEVGVRASVDTGPVNHLLTVNYSAFDRDYSSFGKAGAAVNSNLYNPVAIPYPNFATVVQNLETRTKLSSVGIADTMSMFDNRLQFVVGARRQTVGVDSVNLLSGAKSSIDVPTWSPGYAVIVKPVENVSLYANYIEGLKVPEVVTGATTYSNVGEIIPPAQTKQKEAGFKIDMGRITFTASVFDITSPNTMSVPVPGVVLPAKRLAGEQRNRGLELYTFGELTPTFRVLGGVTFINGEVVKQAVSVGPIIISYNGNTPVGVSATNLNLGAEWDTPFMRGLTLTGRVIYTSESYANDANTQELPAWTRVDLGARYTFTSPWNGKPIVVRASVENVFNEAYWNSYRTVSSAVSLGAPRTYLLSTTFNF</sequence>
<feature type="domain" description="TonB-dependent receptor-like beta-barrel" evidence="18">
    <location>
        <begin position="375"/>
        <end position="811"/>
    </location>
</feature>
<evidence type="ECO:0000256" key="15">
    <source>
        <dbReference type="PROSITE-ProRule" id="PRU10144"/>
    </source>
</evidence>
<keyword evidence="3 14" id="KW-0813">Transport</keyword>
<dbReference type="Gene3D" id="2.170.130.10">
    <property type="entry name" value="TonB-dependent receptor, plug domain"/>
    <property type="match status" value="1"/>
</dbReference>
<keyword evidence="8" id="KW-0408">Iron</keyword>
<name>A0ABU8BDM4_9BRAD</name>
<keyword evidence="6 14" id="KW-0812">Transmembrane</keyword>
<dbReference type="InterPro" id="IPR039426">
    <property type="entry name" value="TonB-dep_rcpt-like"/>
</dbReference>
<evidence type="ECO:0000256" key="10">
    <source>
        <dbReference type="ARBA" id="ARBA00023077"/>
    </source>
</evidence>
<evidence type="ECO:0000313" key="20">
    <source>
        <dbReference type="EMBL" id="MEH2556652.1"/>
    </source>
</evidence>
<dbReference type="CDD" id="cd01347">
    <property type="entry name" value="ligand_gated_channel"/>
    <property type="match status" value="1"/>
</dbReference>
<evidence type="ECO:0000256" key="14">
    <source>
        <dbReference type="PROSITE-ProRule" id="PRU01360"/>
    </source>
</evidence>
<comment type="subcellular location">
    <subcellularLocation>
        <location evidence="1 14">Cell outer membrane</location>
        <topology evidence="1 14">Multi-pass membrane protein</topology>
    </subcellularLocation>
</comment>
<dbReference type="PANTHER" id="PTHR32552:SF82">
    <property type="entry name" value="FCUA PROTEIN"/>
    <property type="match status" value="1"/>
</dbReference>
<dbReference type="NCBIfam" id="TIGR01783">
    <property type="entry name" value="TonB-siderophor"/>
    <property type="match status" value="1"/>
</dbReference>
<evidence type="ECO:0000256" key="8">
    <source>
        <dbReference type="ARBA" id="ARBA00023004"/>
    </source>
</evidence>
<comment type="similarity">
    <text evidence="2 14 16">Belongs to the TonB-dependent receptor family.</text>
</comment>
<evidence type="ECO:0000256" key="11">
    <source>
        <dbReference type="ARBA" id="ARBA00023136"/>
    </source>
</evidence>
<organism evidence="20 21">
    <name type="scientific">Bradyrhizobium algeriense</name>
    <dbReference type="NCBI Taxonomy" id="634784"/>
    <lineage>
        <taxon>Bacteria</taxon>
        <taxon>Pseudomonadati</taxon>
        <taxon>Pseudomonadota</taxon>
        <taxon>Alphaproteobacteria</taxon>
        <taxon>Hyphomicrobiales</taxon>
        <taxon>Nitrobacteraceae</taxon>
        <taxon>Bradyrhizobium</taxon>
    </lineage>
</organism>
<protein>
    <submittedName>
        <fullName evidence="20">Iron complex outermembrane receptor protein</fullName>
    </submittedName>
</protein>
<dbReference type="InterPro" id="IPR036942">
    <property type="entry name" value="Beta-barrel_TonB_sf"/>
</dbReference>
<feature type="short sequence motif" description="TonB C-terminal box" evidence="15">
    <location>
        <begin position="826"/>
        <end position="843"/>
    </location>
</feature>
<keyword evidence="11 14" id="KW-0472">Membrane</keyword>
<feature type="region of interest" description="Disordered" evidence="17">
    <location>
        <begin position="107"/>
        <end position="149"/>
    </location>
</feature>
<evidence type="ECO:0000256" key="16">
    <source>
        <dbReference type="RuleBase" id="RU003357"/>
    </source>
</evidence>
<dbReference type="Gene3D" id="2.40.170.20">
    <property type="entry name" value="TonB-dependent receptor, beta-barrel domain"/>
    <property type="match status" value="1"/>
</dbReference>
<evidence type="ECO:0000256" key="13">
    <source>
        <dbReference type="ARBA" id="ARBA00023237"/>
    </source>
</evidence>
<evidence type="ECO:0000256" key="3">
    <source>
        <dbReference type="ARBA" id="ARBA00022448"/>
    </source>
</evidence>
<evidence type="ECO:0000256" key="5">
    <source>
        <dbReference type="ARBA" id="ARBA00022496"/>
    </source>
</evidence>
<dbReference type="InterPro" id="IPR010105">
    <property type="entry name" value="TonB_sidphr_rcpt"/>
</dbReference>
<evidence type="ECO:0000313" key="21">
    <source>
        <dbReference type="Proteomes" id="UP001364224"/>
    </source>
</evidence>
<keyword evidence="4 14" id="KW-1134">Transmembrane beta strand</keyword>
<dbReference type="InterPro" id="IPR000531">
    <property type="entry name" value="Beta-barrel_TonB"/>
</dbReference>
<reference evidence="20 21" key="1">
    <citation type="submission" date="2024-02" db="EMBL/GenBank/DDBJ databases">
        <title>Adaptive strategies in a cosmopolitan and abundant soil bacterium.</title>
        <authorList>
            <person name="Carini P."/>
        </authorList>
    </citation>
    <scope>NUCLEOTIDE SEQUENCE [LARGE SCALE GENOMIC DNA]</scope>
    <source>
        <strain evidence="20 21">AZCC 1608</strain>
    </source>
</reference>
<dbReference type="SUPFAM" id="SSF56935">
    <property type="entry name" value="Porins"/>
    <property type="match status" value="1"/>
</dbReference>
<keyword evidence="10 16" id="KW-0798">TonB box</keyword>
<dbReference type="PROSITE" id="PS52016">
    <property type="entry name" value="TONB_DEPENDENT_REC_3"/>
    <property type="match status" value="1"/>
</dbReference>
<keyword evidence="13 14" id="KW-0998">Cell outer membrane</keyword>